<dbReference type="EMBL" id="JBHMEY010000060">
    <property type="protein sequence ID" value="MFB9097596.1"/>
    <property type="molecule type" value="Genomic_DNA"/>
</dbReference>
<reference evidence="1 2" key="1">
    <citation type="submission" date="2024-09" db="EMBL/GenBank/DDBJ databases">
        <authorList>
            <person name="Sun Q."/>
            <person name="Mori K."/>
        </authorList>
    </citation>
    <scope>NUCLEOTIDE SEQUENCE [LARGE SCALE GENOMIC DNA]</scope>
    <source>
        <strain evidence="1 2">CECT 7955</strain>
    </source>
</reference>
<name>A0ABV5GQL5_9FLAO</name>
<proteinExistence type="predicted"/>
<evidence type="ECO:0008006" key="3">
    <source>
        <dbReference type="Google" id="ProtNLM"/>
    </source>
</evidence>
<comment type="caution">
    <text evidence="1">The sequence shown here is derived from an EMBL/GenBank/DDBJ whole genome shotgun (WGS) entry which is preliminary data.</text>
</comment>
<dbReference type="Proteomes" id="UP001589607">
    <property type="component" value="Unassembled WGS sequence"/>
</dbReference>
<accession>A0ABV5GQL5</accession>
<evidence type="ECO:0000313" key="2">
    <source>
        <dbReference type="Proteomes" id="UP001589607"/>
    </source>
</evidence>
<sequence length="355" mass="43023">MKHLNYFFLIKILFFYFVGFSQGSKSNVKEIAEYFEKQKRIESDEVEYDNPHILTNKDLELTFPIIKKALLDNGYIDRMFIDRVDKIFSLKNEKFTYHYAQYLDDSCLKWEKNNFLKETYWIDRGKYIMINFENRVITDAFCLNEIVEFKNDEIKLKVPQKIIARNMYLFNDSKAHFKWLILNDAKFMKSLVTKFGYYEDKELLKWVVENTTFDDDNPEALDQLLWNKKCDGTVKLNLEIFPILKEIIEPNDRDYFEALKMYVMYLMEEKDKRNELSLQDRAKLLAHLVYFGEQYRYDTNFNDKSYFMQRIWMRDLDGSIQKEIVKNNYYNLPDYQNLYKKSEEYQDALVDENGG</sequence>
<protein>
    <recommendedName>
        <fullName evidence="3">YARHG domain-containing protein</fullName>
    </recommendedName>
</protein>
<keyword evidence="2" id="KW-1185">Reference proteome</keyword>
<dbReference type="RefSeq" id="WP_236455369.1">
    <property type="nucleotide sequence ID" value="NZ_CBCSGE010000004.1"/>
</dbReference>
<organism evidence="1 2">
    <name type="scientific">Flavobacterium jumunjinense</name>
    <dbReference type="NCBI Taxonomy" id="998845"/>
    <lineage>
        <taxon>Bacteria</taxon>
        <taxon>Pseudomonadati</taxon>
        <taxon>Bacteroidota</taxon>
        <taxon>Flavobacteriia</taxon>
        <taxon>Flavobacteriales</taxon>
        <taxon>Flavobacteriaceae</taxon>
        <taxon>Flavobacterium</taxon>
    </lineage>
</organism>
<gene>
    <name evidence="1" type="ORF">ACFFVF_13825</name>
</gene>
<evidence type="ECO:0000313" key="1">
    <source>
        <dbReference type="EMBL" id="MFB9097596.1"/>
    </source>
</evidence>